<accession>A0A0M6XTA1</accession>
<dbReference type="PRINTS" id="PR00033">
    <property type="entry name" value="HTHASNC"/>
</dbReference>
<evidence type="ECO:0000313" key="2">
    <source>
        <dbReference type="EMBL" id="CTQ33224.1"/>
    </source>
</evidence>
<dbReference type="InterPro" id="IPR036388">
    <property type="entry name" value="WH-like_DNA-bd_sf"/>
</dbReference>
<feature type="domain" description="HTH asnC-type" evidence="1">
    <location>
        <begin position="3"/>
        <end position="64"/>
    </location>
</feature>
<dbReference type="InterPro" id="IPR000485">
    <property type="entry name" value="AsnC-type_HTH_dom"/>
</dbReference>
<dbReference type="GO" id="GO:0043565">
    <property type="term" value="F:sequence-specific DNA binding"/>
    <property type="evidence" value="ECO:0007669"/>
    <property type="project" value="InterPro"/>
</dbReference>
<sequence>MPLDRTDRASLAALQGDRRSALAALADRIGPLPAAIAERVRRLQRDGVITGFRAVRSETLLSLPDVRETRSYPAMECVVEGGGFRPSDRMSLESSVFETGVLRGR</sequence>
<name>A0A0M6XTA1_9RHOB</name>
<keyword evidence="3" id="KW-1185">Reference proteome</keyword>
<reference evidence="2 3" key="1">
    <citation type="submission" date="2015-07" db="EMBL/GenBank/DDBJ databases">
        <authorList>
            <person name="Noorani M."/>
        </authorList>
    </citation>
    <scope>NUCLEOTIDE SEQUENCE [LARGE SCALE GENOMIC DNA]</scope>
    <source>
        <strain evidence="2 3">CECT 5088</strain>
    </source>
</reference>
<dbReference type="SUPFAM" id="SSF46785">
    <property type="entry name" value="Winged helix' DNA-binding domain"/>
    <property type="match status" value="1"/>
</dbReference>
<dbReference type="Pfam" id="PF13412">
    <property type="entry name" value="HTH_24"/>
    <property type="match status" value="1"/>
</dbReference>
<dbReference type="AlphaFoldDB" id="A0A0M6XTA1"/>
<dbReference type="Proteomes" id="UP000048908">
    <property type="component" value="Unassembled WGS sequence"/>
</dbReference>
<dbReference type="EMBL" id="CXPG01000020">
    <property type="protein sequence ID" value="CTQ33224.1"/>
    <property type="molecule type" value="Genomic_DNA"/>
</dbReference>
<dbReference type="Gene3D" id="1.10.10.10">
    <property type="entry name" value="Winged helix-like DNA-binding domain superfamily/Winged helix DNA-binding domain"/>
    <property type="match status" value="1"/>
</dbReference>
<organism evidence="2 3">
    <name type="scientific">Jannaschia rubra</name>
    <dbReference type="NCBI Taxonomy" id="282197"/>
    <lineage>
        <taxon>Bacteria</taxon>
        <taxon>Pseudomonadati</taxon>
        <taxon>Pseudomonadota</taxon>
        <taxon>Alphaproteobacteria</taxon>
        <taxon>Rhodobacterales</taxon>
        <taxon>Roseobacteraceae</taxon>
        <taxon>Jannaschia</taxon>
    </lineage>
</organism>
<evidence type="ECO:0000259" key="1">
    <source>
        <dbReference type="PROSITE" id="PS50956"/>
    </source>
</evidence>
<dbReference type="STRING" id="282197.SAMN04488517_10253"/>
<proteinExistence type="predicted"/>
<gene>
    <name evidence="2" type="primary">lrp_6</name>
    <name evidence="2" type="ORF">JAN5088_02005</name>
</gene>
<dbReference type="InterPro" id="IPR036390">
    <property type="entry name" value="WH_DNA-bd_sf"/>
</dbReference>
<protein>
    <submittedName>
        <fullName evidence="2">Leucine-responsive regulatory protein</fullName>
    </submittedName>
</protein>
<dbReference type="PROSITE" id="PS50956">
    <property type="entry name" value="HTH_ASNC_2"/>
    <property type="match status" value="1"/>
</dbReference>
<evidence type="ECO:0000313" key="3">
    <source>
        <dbReference type="Proteomes" id="UP000048908"/>
    </source>
</evidence>